<dbReference type="PANTHER" id="PTHR43130">
    <property type="entry name" value="ARAC-FAMILY TRANSCRIPTIONAL REGULATOR"/>
    <property type="match status" value="1"/>
</dbReference>
<dbReference type="InterPro" id="IPR029062">
    <property type="entry name" value="Class_I_gatase-like"/>
</dbReference>
<dbReference type="RefSeq" id="WP_173632338.1">
    <property type="nucleotide sequence ID" value="NZ_CP054212.1"/>
</dbReference>
<dbReference type="PANTHER" id="PTHR43130:SF3">
    <property type="entry name" value="HTH-TYPE TRANSCRIPTIONAL REGULATOR RV1931C"/>
    <property type="match status" value="1"/>
</dbReference>
<feature type="domain" description="HTH araC/xylS-type" evidence="3">
    <location>
        <begin position="218"/>
        <end position="316"/>
    </location>
</feature>
<gene>
    <name evidence="4" type="ORF">PMPD1_0239</name>
</gene>
<keyword evidence="2" id="KW-0804">Transcription</keyword>
<dbReference type="Gene3D" id="3.40.50.880">
    <property type="match status" value="1"/>
</dbReference>
<name>A0A6M8UEM2_9GAMM</name>
<proteinExistence type="predicted"/>
<accession>A0A6M8UEM2</accession>
<evidence type="ECO:0000259" key="3">
    <source>
        <dbReference type="PROSITE" id="PS01124"/>
    </source>
</evidence>
<evidence type="ECO:0000256" key="2">
    <source>
        <dbReference type="ARBA" id="ARBA00023163"/>
    </source>
</evidence>
<protein>
    <submittedName>
        <fullName evidence="4">AraC family transcriptional regulator</fullName>
    </submittedName>
</protein>
<dbReference type="SUPFAM" id="SSF46689">
    <property type="entry name" value="Homeodomain-like"/>
    <property type="match status" value="2"/>
</dbReference>
<dbReference type="Proteomes" id="UP000505325">
    <property type="component" value="Chromosome"/>
</dbReference>
<keyword evidence="5" id="KW-1185">Reference proteome</keyword>
<keyword evidence="1" id="KW-0805">Transcription regulation</keyword>
<dbReference type="EMBL" id="CP054212">
    <property type="protein sequence ID" value="QKJ85222.1"/>
    <property type="molecule type" value="Genomic_DNA"/>
</dbReference>
<dbReference type="SUPFAM" id="SSF52317">
    <property type="entry name" value="Class I glutamine amidotransferase-like"/>
    <property type="match status" value="1"/>
</dbReference>
<dbReference type="Gene3D" id="1.10.10.60">
    <property type="entry name" value="Homeodomain-like"/>
    <property type="match status" value="1"/>
</dbReference>
<evidence type="ECO:0000313" key="4">
    <source>
        <dbReference type="EMBL" id="QKJ85222.1"/>
    </source>
</evidence>
<dbReference type="Pfam" id="PF01965">
    <property type="entry name" value="DJ-1_PfpI"/>
    <property type="match status" value="1"/>
</dbReference>
<evidence type="ECO:0000313" key="5">
    <source>
        <dbReference type="Proteomes" id="UP000505325"/>
    </source>
</evidence>
<dbReference type="Pfam" id="PF12833">
    <property type="entry name" value="HTH_18"/>
    <property type="match status" value="1"/>
</dbReference>
<reference evidence="4 5" key="1">
    <citation type="submission" date="2020-06" db="EMBL/GenBank/DDBJ databases">
        <title>Genome sequence of Paramixta manurensis strain PD-1.</title>
        <authorList>
            <person name="Lee C.W."/>
            <person name="Kim J."/>
        </authorList>
    </citation>
    <scope>NUCLEOTIDE SEQUENCE [LARGE SCALE GENOMIC DNA]</scope>
    <source>
        <strain evidence="4 5">PD-1</strain>
    </source>
</reference>
<organism evidence="4 5">
    <name type="scientific">Paramixta manurensis</name>
    <dbReference type="NCBI Taxonomy" id="2740817"/>
    <lineage>
        <taxon>Bacteria</taxon>
        <taxon>Pseudomonadati</taxon>
        <taxon>Pseudomonadota</taxon>
        <taxon>Gammaproteobacteria</taxon>
        <taxon>Enterobacterales</taxon>
        <taxon>Erwiniaceae</taxon>
        <taxon>Paramixta</taxon>
    </lineage>
</organism>
<dbReference type="InterPro" id="IPR018060">
    <property type="entry name" value="HTH_AraC"/>
</dbReference>
<dbReference type="KEGG" id="pmak:PMPD1_0239"/>
<dbReference type="CDD" id="cd03137">
    <property type="entry name" value="GATase1_AraC_1"/>
    <property type="match status" value="1"/>
</dbReference>
<evidence type="ECO:0000256" key="1">
    <source>
        <dbReference type="ARBA" id="ARBA00023015"/>
    </source>
</evidence>
<dbReference type="InterPro" id="IPR052158">
    <property type="entry name" value="INH-QAR"/>
</dbReference>
<dbReference type="GO" id="GO:0043565">
    <property type="term" value="F:sequence-specific DNA binding"/>
    <property type="evidence" value="ECO:0007669"/>
    <property type="project" value="InterPro"/>
</dbReference>
<dbReference type="InterPro" id="IPR009057">
    <property type="entry name" value="Homeodomain-like_sf"/>
</dbReference>
<dbReference type="AlphaFoldDB" id="A0A6M8UEM2"/>
<dbReference type="InterPro" id="IPR002818">
    <property type="entry name" value="DJ-1/PfpI"/>
</dbReference>
<sequence length="321" mass="35181">MLKTIALLAVPGVQLLDIAGPLDVFAEANRYMQRDIYRLIVIGYDQAAIVSSSGVKIAPDMTLAEAKTHHFDSFLVAGAPAEQQPAADAGLQHALRQVCQQSQRFGSVCSGALLLASTGLLDGHRVTTHWAVADTLAARFPAVSVDTDAIYVCDGPLRTAAGVTSGLDLALKMVEEDLGREVAMAIAASLVMFFRRPVGQLHFSRRGETSLAGRSSLQELQRWAVANLEQVPNVKALATHMNLSTRHITRLFRQALDITPAQWLERERLATARQMLETGELATKQIAARCGYSSVDILRRAFVRQLKTTPGEYRKYFRQQP</sequence>
<dbReference type="PROSITE" id="PS01124">
    <property type="entry name" value="HTH_ARAC_FAMILY_2"/>
    <property type="match status" value="1"/>
</dbReference>
<dbReference type="SMART" id="SM00342">
    <property type="entry name" value="HTH_ARAC"/>
    <property type="match status" value="1"/>
</dbReference>
<dbReference type="GO" id="GO:0003700">
    <property type="term" value="F:DNA-binding transcription factor activity"/>
    <property type="evidence" value="ECO:0007669"/>
    <property type="project" value="InterPro"/>
</dbReference>